<dbReference type="Pfam" id="PF24604">
    <property type="entry name" value="B-barrel_PelB_C"/>
    <property type="match status" value="1"/>
</dbReference>
<dbReference type="Proteomes" id="UP000615003">
    <property type="component" value="Unassembled WGS sequence"/>
</dbReference>
<name>A0A2K4X726_PSEVC</name>
<dbReference type="SUPFAM" id="SSF48452">
    <property type="entry name" value="TPR-like"/>
    <property type="match status" value="2"/>
</dbReference>
<dbReference type="InterPro" id="IPR057306">
    <property type="entry name" value="B-barrel_PelB_C"/>
</dbReference>
<evidence type="ECO:0000313" key="5">
    <source>
        <dbReference type="Proteomes" id="UP000238288"/>
    </source>
</evidence>
<keyword evidence="6" id="KW-1185">Reference proteome</keyword>
<keyword evidence="1" id="KW-0472">Membrane</keyword>
<gene>
    <name evidence="4" type="ORF">PCAR9_A20570</name>
    <name evidence="3" type="ORF">PCARR_a0660</name>
</gene>
<dbReference type="EMBL" id="LT965928">
    <property type="protein sequence ID" value="SOU40138.1"/>
    <property type="molecule type" value="Genomic_DNA"/>
</dbReference>
<accession>A0A2K4X726</accession>
<evidence type="ECO:0000313" key="4">
    <source>
        <dbReference type="EMBL" id="SOU40138.1"/>
    </source>
</evidence>
<evidence type="ECO:0000256" key="1">
    <source>
        <dbReference type="SAM" id="Phobius"/>
    </source>
</evidence>
<dbReference type="Gene3D" id="1.25.40.10">
    <property type="entry name" value="Tetratricopeptide repeat domain"/>
    <property type="match status" value="2"/>
</dbReference>
<dbReference type="Proteomes" id="UP000238288">
    <property type="component" value="Chromosome PCAR9a"/>
</dbReference>
<reference evidence="3 6" key="1">
    <citation type="submission" date="2015-06" db="EMBL/GenBank/DDBJ databases">
        <title>Genome sequence of Pseudoalteromonas carrageenovora.</title>
        <authorList>
            <person name="Xie B.-B."/>
            <person name="Rong J.-C."/>
            <person name="Qin Q.-L."/>
            <person name="Zhang Y.-Z."/>
        </authorList>
    </citation>
    <scope>NUCLEOTIDE SEQUENCE [LARGE SCALE GENOMIC DNA]</scope>
    <source>
        <strain evidence="3 6">IAM 12662</strain>
    </source>
</reference>
<dbReference type="Pfam" id="PF13429">
    <property type="entry name" value="TPR_15"/>
    <property type="match status" value="1"/>
</dbReference>
<keyword evidence="1" id="KW-1133">Transmembrane helix</keyword>
<proteinExistence type="predicted"/>
<evidence type="ECO:0000259" key="2">
    <source>
        <dbReference type="Pfam" id="PF24604"/>
    </source>
</evidence>
<feature type="domain" description="PelB C-terminal" evidence="2">
    <location>
        <begin position="859"/>
        <end position="1092"/>
    </location>
</feature>
<feature type="transmembrane region" description="Helical" evidence="1">
    <location>
        <begin position="12"/>
        <end position="30"/>
    </location>
</feature>
<sequence>MNNKKRPHLVSVKTILAILAVSCFALYALFPHTLFFEDDALSQDYTFEKSYLNAALNTDPNNEKLRAKKIELHIGLSEYSQATNELDKLPKSGRKTELEIRLLYALWVDSGAKEDDRLEELSLKITAFNNWNEKVLKIAKAIGLNEKVAKYYAQNNQPLIAADYWLSAGMPIKALAIYKHYINSDIATKAIETALGADSPELAYTWWKTYGDANNIKRTLYLANLAGNTEDAAKAIEVLLKAQPNNTQYLTQAMQLRLASGDAKGAEQLLAKLLLKNPNDKELHLLNWKIKRWQNKPKEALKEFKWLMANRAVTAAMLTDSINDANALYLYQDANEIYEYKAQNRKLRGNGFAKWMQTNEYIGNPKQELNHIERFEQINGKSALSQYWKAKVLHDTGNLKGLRSLWPTYTGPKNEEDLLWIARAFWLEDDFNTALQVLKNKQQSSDDEFWSAQVDMAMRVQDKAQELYALEQLKKISPLSVGDMLHYQQLRFAGKPQELLEYLWSNESKTDRQLIQIALLSTQVNDAKAIARIHAELDKQRYNKALYPAWLLLSNWYQNQSDLNYAYTTLNRAAKLSEYNPDVVLAQGWLALQMHDTVMIERILANYSQNDPSYEWTQLLASLSIHQKSYNSAYFYLRKLAISDPSDLTTLVNLADVMRQLGYYANAAELNHYLLQHLPKDKYAYRGLMFRWAGAMAMPHLMQLNTMDELAPDTIGEPQTNWWLARRAATKLEPWQKLQLYMTNGEFNKVKQLMAEGSLSKLDELNALLYLKQPYATMQRWYEELTDEPNESQLSLLRNARTSYFRALEVNLSPEAGLNSSQYDVNVYFPYANGQWKLSISDQQNLNNNGLLFAIEDKITRGRWYFDAKIDSHQGSFASRQGLSLDSRYQWNARTQVGLKLEYNAENRQSEALLSYAQLDKATAYVNYNIDNRQNVQLSAAAMSFSQRDNGNSLINGQEYNARYQYSILKDRPIWNAYFSAQWQDFERVNALINTEQRPLRIDLQPFRRFALGTSFASTGSLEPPYLGASPSWLFDISTGYQTLNDTVDVSVSSGAGWSVLGDDLFKLQLGYQSSNKVGNSDTQLQLGYYVHF</sequence>
<dbReference type="AlphaFoldDB" id="A0A2K4X726"/>
<organism evidence="4 5">
    <name type="scientific">Pseudoalteromonas carrageenovora IAM 12662</name>
    <dbReference type="NCBI Taxonomy" id="1314868"/>
    <lineage>
        <taxon>Bacteria</taxon>
        <taxon>Pseudomonadati</taxon>
        <taxon>Pseudomonadota</taxon>
        <taxon>Gammaproteobacteria</taxon>
        <taxon>Alteromonadales</taxon>
        <taxon>Pseudoalteromonadaceae</taxon>
        <taxon>Pseudoalteromonas</taxon>
    </lineage>
</organism>
<evidence type="ECO:0000313" key="6">
    <source>
        <dbReference type="Proteomes" id="UP000615003"/>
    </source>
</evidence>
<dbReference type="GeneID" id="93662778"/>
<dbReference type="EMBL" id="AQGW01000018">
    <property type="protein sequence ID" value="MBE0382348.1"/>
    <property type="molecule type" value="Genomic_DNA"/>
</dbReference>
<dbReference type="InterPro" id="IPR011990">
    <property type="entry name" value="TPR-like_helical_dom_sf"/>
</dbReference>
<protein>
    <submittedName>
        <fullName evidence="4">Protein PelB</fullName>
    </submittedName>
</protein>
<reference evidence="4 5" key="2">
    <citation type="submission" date="2017-11" db="EMBL/GenBank/DDBJ databases">
        <authorList>
            <person name="Han C.G."/>
        </authorList>
    </citation>
    <scope>NUCLEOTIDE SEQUENCE [LARGE SCALE GENOMIC DNA]</scope>
    <source>
        <strain evidence="5">ATCC 43555</strain>
        <strain evidence="4">ATCC43555</strain>
    </source>
</reference>
<keyword evidence="1" id="KW-0812">Transmembrane</keyword>
<dbReference type="OrthoDB" id="8565469at2"/>
<evidence type="ECO:0000313" key="3">
    <source>
        <dbReference type="EMBL" id="MBE0382348.1"/>
    </source>
</evidence>
<dbReference type="RefSeq" id="WP_104642167.1">
    <property type="nucleotide sequence ID" value="NZ_AQGW01000018.1"/>
</dbReference>